<dbReference type="Proteomes" id="UP000030011">
    <property type="component" value="Unassembled WGS sequence"/>
</dbReference>
<dbReference type="InterPro" id="IPR003838">
    <property type="entry name" value="ABC3_permease_C"/>
</dbReference>
<dbReference type="EMBL" id="AVPK01000004">
    <property type="protein sequence ID" value="KGN37888.1"/>
    <property type="molecule type" value="Genomic_DNA"/>
</dbReference>
<comment type="subcellular location">
    <subcellularLocation>
        <location evidence="1">Cell membrane</location>
        <topology evidence="1">Multi-pass membrane protein</topology>
    </subcellularLocation>
</comment>
<keyword evidence="4 6" id="KW-1133">Transmembrane helix</keyword>
<sequence>MTSVLERAADAAPANLSAPENRSAWGRFVGSWSIALRMAKRDVRRHKGRSALIVIMVALPTMLLTFALVAAMTSQVTSVEAIPGRMGNGVAMLEYPQPNALEQTPNPGIGTMGGETAAPIPGWVEGGSSFENAGAVSRLTGRTAVPLLEESASTRLDGRRLSVQSLAFDPQPGVVDKLTLTAGRLPERAGEILVATAGVRAGLPTSGTLRLRVHDKDVDVTVVGTAKVLSEYGGPSWNHIVTPVPFEPATTGGGWILLGGDPVGWDEVKGLNRQGFTVWSADVLRNPPPASALSPEVASMENFNENRMGSFLAIGGALLLVITTLLVGPAFAVSAARQRRALALAASNGATTAQLRHTVLAQAIVLGVVAAGAGAVLGVAAGWLVARSEWLASTLGMTGPLDVPVVAVLATTVIAMASAVIAALLPARRLGRLDIIGVMKGQSVSPRPSVVVFAIGAIAAALGGVALIALASQQSQTGTDGGEIRTVVTAIALVVGAVMLSPMLLVAIARGSSRLPVALRMATRDAGRQRSRSVPAVAAILAGVAVLTMTLIASGSDEEQRRREYAAQNLFGDTIVYGGSGLLDAEAQTRVADQFRAIRPGLDISPVSDIDNGDPLRYSTDGSMPTEPYELHSVNVVPRGCSPADTVWDADFAPTSNAEVPPCQVLGTNGMGNGGQIVVLTPAELERRLVALDREGDVAAVRAGAVVVGLPEGQSSLLENGHVTVMTGTTPVDPRATTENVDPAANLRDVRTTAVPAVEVPLDRKSSAAFFGGRMLVSTDTATKQGWPTLTTRLTVHDPAGPISQDLSDRLGFGVDDNVHLTTERGYVSEYGTIIAVLLGIFTLLLLVITLTSTALSLAEQENDQATLAALGSGRGTRRVMAAAQAFVLGVIGAVLGVAVGIVPGIALAHPLTAQSYNPITGNPMMGDPILVFPWLILLGFAMAVPAVAAGLAAAGIRKAPNATHRAS</sequence>
<evidence type="ECO:0000256" key="6">
    <source>
        <dbReference type="SAM" id="Phobius"/>
    </source>
</evidence>
<evidence type="ECO:0000313" key="9">
    <source>
        <dbReference type="Proteomes" id="UP000030011"/>
    </source>
</evidence>
<comment type="caution">
    <text evidence="8">The sequence shown here is derived from an EMBL/GenBank/DDBJ whole genome shotgun (WGS) entry which is preliminary data.</text>
</comment>
<reference evidence="8 9" key="1">
    <citation type="submission" date="2013-08" db="EMBL/GenBank/DDBJ databases">
        <title>The genome sequence of Knoellia subterranea.</title>
        <authorList>
            <person name="Zhu W."/>
            <person name="Wang G."/>
        </authorList>
    </citation>
    <scope>NUCLEOTIDE SEQUENCE [LARGE SCALE GENOMIC DNA]</scope>
    <source>
        <strain evidence="8 9">KCTC 19937</strain>
    </source>
</reference>
<protein>
    <recommendedName>
        <fullName evidence="7">ABC3 transporter permease C-terminal domain-containing protein</fullName>
    </recommendedName>
</protein>
<evidence type="ECO:0000256" key="2">
    <source>
        <dbReference type="ARBA" id="ARBA00022475"/>
    </source>
</evidence>
<feature type="transmembrane region" description="Helical" evidence="6">
    <location>
        <begin position="311"/>
        <end position="333"/>
    </location>
</feature>
<accession>A0A0A0JL93</accession>
<name>A0A0A0JL93_9MICO</name>
<dbReference type="PANTHER" id="PTHR30287:SF1">
    <property type="entry name" value="INNER MEMBRANE PROTEIN"/>
    <property type="match status" value="1"/>
</dbReference>
<dbReference type="PANTHER" id="PTHR30287">
    <property type="entry name" value="MEMBRANE COMPONENT OF PREDICTED ABC SUPERFAMILY METABOLITE UPTAKE TRANSPORTER"/>
    <property type="match status" value="1"/>
</dbReference>
<keyword evidence="5 6" id="KW-0472">Membrane</keyword>
<evidence type="ECO:0000256" key="4">
    <source>
        <dbReference type="ARBA" id="ARBA00022989"/>
    </source>
</evidence>
<evidence type="ECO:0000313" key="8">
    <source>
        <dbReference type="EMBL" id="KGN37888.1"/>
    </source>
</evidence>
<dbReference type="STRING" id="1385521.N803_12570"/>
<feature type="transmembrane region" description="Helical" evidence="6">
    <location>
        <begin position="930"/>
        <end position="957"/>
    </location>
</feature>
<evidence type="ECO:0000256" key="1">
    <source>
        <dbReference type="ARBA" id="ARBA00004651"/>
    </source>
</evidence>
<dbReference type="eggNOG" id="COG0577">
    <property type="taxonomic scope" value="Bacteria"/>
</dbReference>
<evidence type="ECO:0000256" key="5">
    <source>
        <dbReference type="ARBA" id="ARBA00023136"/>
    </source>
</evidence>
<keyword evidence="2" id="KW-1003">Cell membrane</keyword>
<keyword evidence="9" id="KW-1185">Reference proteome</keyword>
<feature type="domain" description="ABC3 transporter permease C-terminal" evidence="7">
    <location>
        <begin position="837"/>
        <end position="959"/>
    </location>
</feature>
<evidence type="ECO:0000259" key="7">
    <source>
        <dbReference type="Pfam" id="PF02687"/>
    </source>
</evidence>
<feature type="transmembrane region" description="Helical" evidence="6">
    <location>
        <begin position="363"/>
        <end position="385"/>
    </location>
</feature>
<feature type="domain" description="ABC3 transporter permease C-terminal" evidence="7">
    <location>
        <begin position="316"/>
        <end position="434"/>
    </location>
</feature>
<feature type="transmembrane region" description="Helical" evidence="6">
    <location>
        <begin position="533"/>
        <end position="553"/>
    </location>
</feature>
<evidence type="ECO:0000256" key="3">
    <source>
        <dbReference type="ARBA" id="ARBA00022692"/>
    </source>
</evidence>
<feature type="transmembrane region" description="Helical" evidence="6">
    <location>
        <begin position="880"/>
        <end position="910"/>
    </location>
</feature>
<dbReference type="GO" id="GO:0005886">
    <property type="term" value="C:plasma membrane"/>
    <property type="evidence" value="ECO:0007669"/>
    <property type="project" value="UniProtKB-SubCell"/>
</dbReference>
<feature type="transmembrane region" description="Helical" evidence="6">
    <location>
        <begin position="50"/>
        <end position="72"/>
    </location>
</feature>
<feature type="transmembrane region" description="Helical" evidence="6">
    <location>
        <begin position="448"/>
        <end position="470"/>
    </location>
</feature>
<gene>
    <name evidence="8" type="ORF">N803_12570</name>
</gene>
<dbReference type="AlphaFoldDB" id="A0A0A0JL93"/>
<dbReference type="InterPro" id="IPR038766">
    <property type="entry name" value="Membrane_comp_ABC_pdt"/>
</dbReference>
<keyword evidence="3 6" id="KW-0812">Transmembrane</keyword>
<proteinExistence type="predicted"/>
<feature type="transmembrane region" description="Helical" evidence="6">
    <location>
        <begin position="405"/>
        <end position="427"/>
    </location>
</feature>
<feature type="transmembrane region" description="Helical" evidence="6">
    <location>
        <begin position="490"/>
        <end position="512"/>
    </location>
</feature>
<feature type="transmembrane region" description="Helical" evidence="6">
    <location>
        <begin position="831"/>
        <end position="859"/>
    </location>
</feature>
<dbReference type="Pfam" id="PF02687">
    <property type="entry name" value="FtsX"/>
    <property type="match status" value="2"/>
</dbReference>
<organism evidence="8 9">
    <name type="scientific">Knoellia subterranea KCTC 19937</name>
    <dbReference type="NCBI Taxonomy" id="1385521"/>
    <lineage>
        <taxon>Bacteria</taxon>
        <taxon>Bacillati</taxon>
        <taxon>Actinomycetota</taxon>
        <taxon>Actinomycetes</taxon>
        <taxon>Micrococcales</taxon>
        <taxon>Intrasporangiaceae</taxon>
        <taxon>Knoellia</taxon>
    </lineage>
</organism>